<evidence type="ECO:0008006" key="4">
    <source>
        <dbReference type="Google" id="ProtNLM"/>
    </source>
</evidence>
<evidence type="ECO:0000256" key="1">
    <source>
        <dbReference type="SAM" id="MobiDB-lite"/>
    </source>
</evidence>
<evidence type="ECO:0000313" key="3">
    <source>
        <dbReference type="Proteomes" id="UP000654913"/>
    </source>
</evidence>
<dbReference type="KEGG" id="apuu:APUU_60170S"/>
<dbReference type="Proteomes" id="UP000654913">
    <property type="component" value="Chromosome 6"/>
</dbReference>
<sequence>MHGVRALFLPPDHYAKLTYIMLGEIVVSKYRTFKDADSEIYERVLTIEATWSKISQQLDFLNRICGSLNPEHRDLQQRILLAFHNKLELSVLEVNKLEQSSCASGGAQRIQRAAKYVLSVKKRLDLAIQRLQAWAAEFDPTWWLVLRIADKAIDREIDSGSSQSQSEGPGHDSAPSNKNCRLEAARHIRDALQADEQSTKGLFLKEATLNSADRSDLPFSTSQIITLSASGKPTSYVLDSVDCTIVEDVSVFAKNVRDLALRLEKIDAAAFHLLQCHGVARTRDPSTKRVTSFNFIFKIPKDCHHHQPQSLRSLLLSQTNPSLTARLELAKQLATALSYVHVLDFVHKSIRPETALVFKSHSSDSSSFTHGFGPLFLVGFKTFRTADGKSLRLTNADRIENMYQHPERQGIDPSTDHRMQHDIYSLGVCLLEIGLWESFVAGDSSSPILLSELSSPAYIKAHFTALAKKRLPSAMGEKYTGVVVNSLTCMEPDNVDFGDEEEFEDEFGIGIGVKYIEKILLQLNEISL</sequence>
<accession>A0A7R7XTJ6</accession>
<keyword evidence="3" id="KW-1185">Reference proteome</keyword>
<organism evidence="2 3">
    <name type="scientific">Aspergillus puulaauensis</name>
    <dbReference type="NCBI Taxonomy" id="1220207"/>
    <lineage>
        <taxon>Eukaryota</taxon>
        <taxon>Fungi</taxon>
        <taxon>Dikarya</taxon>
        <taxon>Ascomycota</taxon>
        <taxon>Pezizomycotina</taxon>
        <taxon>Eurotiomycetes</taxon>
        <taxon>Eurotiomycetidae</taxon>
        <taxon>Eurotiales</taxon>
        <taxon>Aspergillaceae</taxon>
        <taxon>Aspergillus</taxon>
    </lineage>
</organism>
<feature type="region of interest" description="Disordered" evidence="1">
    <location>
        <begin position="157"/>
        <end position="178"/>
    </location>
</feature>
<protein>
    <recommendedName>
        <fullName evidence="4">Protein kinase domain-containing protein</fullName>
    </recommendedName>
</protein>
<reference evidence="2" key="2">
    <citation type="submission" date="2021-02" db="EMBL/GenBank/DDBJ databases">
        <title>Aspergillus puulaauensis MK2 genome sequence.</title>
        <authorList>
            <person name="Futagami T."/>
            <person name="Mori K."/>
            <person name="Kadooka C."/>
            <person name="Tanaka T."/>
        </authorList>
    </citation>
    <scope>NUCLEOTIDE SEQUENCE</scope>
    <source>
        <strain evidence="2">MK2</strain>
    </source>
</reference>
<dbReference type="RefSeq" id="XP_041559316.1">
    <property type="nucleotide sequence ID" value="XM_041706985.1"/>
</dbReference>
<dbReference type="PANTHER" id="PTHR37542:SF1">
    <property type="entry name" value="PRION-INHIBITION AND PROPAGATION HELO DOMAIN-CONTAINING PROTEIN"/>
    <property type="match status" value="1"/>
</dbReference>
<dbReference type="OrthoDB" id="1911848at2759"/>
<dbReference type="InterPro" id="IPR011009">
    <property type="entry name" value="Kinase-like_dom_sf"/>
</dbReference>
<name>A0A7R7XTJ6_9EURO</name>
<dbReference type="PANTHER" id="PTHR37542">
    <property type="entry name" value="HELO DOMAIN-CONTAINING PROTEIN-RELATED"/>
    <property type="match status" value="1"/>
</dbReference>
<reference evidence="2" key="1">
    <citation type="submission" date="2021-01" db="EMBL/GenBank/DDBJ databases">
        <authorList>
            <consortium name="Aspergillus puulaauensis MK2 genome sequencing consortium"/>
            <person name="Kazuki M."/>
            <person name="Futagami T."/>
        </authorList>
    </citation>
    <scope>NUCLEOTIDE SEQUENCE</scope>
    <source>
        <strain evidence="2">MK2</strain>
    </source>
</reference>
<dbReference type="Gene3D" id="1.10.510.10">
    <property type="entry name" value="Transferase(Phosphotransferase) domain 1"/>
    <property type="match status" value="1"/>
</dbReference>
<dbReference type="SUPFAM" id="SSF56112">
    <property type="entry name" value="Protein kinase-like (PK-like)"/>
    <property type="match status" value="1"/>
</dbReference>
<dbReference type="EMBL" id="AP024448">
    <property type="protein sequence ID" value="BCS27122.1"/>
    <property type="molecule type" value="Genomic_DNA"/>
</dbReference>
<evidence type="ECO:0000313" key="2">
    <source>
        <dbReference type="EMBL" id="BCS27122.1"/>
    </source>
</evidence>
<feature type="compositionally biased region" description="Low complexity" evidence="1">
    <location>
        <begin position="159"/>
        <end position="168"/>
    </location>
</feature>
<proteinExistence type="predicted"/>
<dbReference type="AlphaFoldDB" id="A0A7R7XTJ6"/>
<dbReference type="GeneID" id="64977127"/>
<gene>
    <name evidence="2" type="ORF">APUU_60170S</name>
</gene>